<comment type="caution">
    <text evidence="2">The sequence shown here is derived from an EMBL/GenBank/DDBJ whole genome shotgun (WGS) entry which is preliminary data.</text>
</comment>
<dbReference type="Proteomes" id="UP000823674">
    <property type="component" value="Chromosome A08"/>
</dbReference>
<keyword evidence="3" id="KW-1185">Reference proteome</keyword>
<organism evidence="2 3">
    <name type="scientific">Brassica rapa subsp. trilocularis</name>
    <dbReference type="NCBI Taxonomy" id="1813537"/>
    <lineage>
        <taxon>Eukaryota</taxon>
        <taxon>Viridiplantae</taxon>
        <taxon>Streptophyta</taxon>
        <taxon>Embryophyta</taxon>
        <taxon>Tracheophyta</taxon>
        <taxon>Spermatophyta</taxon>
        <taxon>Magnoliopsida</taxon>
        <taxon>eudicotyledons</taxon>
        <taxon>Gunneridae</taxon>
        <taxon>Pentapetalae</taxon>
        <taxon>rosids</taxon>
        <taxon>malvids</taxon>
        <taxon>Brassicales</taxon>
        <taxon>Brassicaceae</taxon>
        <taxon>Brassiceae</taxon>
        <taxon>Brassica</taxon>
    </lineage>
</organism>
<protein>
    <submittedName>
        <fullName evidence="2">Uncharacterized protein</fullName>
    </submittedName>
</protein>
<feature type="non-terminal residue" evidence="2">
    <location>
        <position position="308"/>
    </location>
</feature>
<evidence type="ECO:0000256" key="1">
    <source>
        <dbReference type="SAM" id="MobiDB-lite"/>
    </source>
</evidence>
<evidence type="ECO:0000313" key="3">
    <source>
        <dbReference type="Proteomes" id="UP000823674"/>
    </source>
</evidence>
<evidence type="ECO:0000313" key="2">
    <source>
        <dbReference type="EMBL" id="KAG5389032.1"/>
    </source>
</evidence>
<feature type="non-terminal residue" evidence="2">
    <location>
        <position position="1"/>
    </location>
</feature>
<feature type="compositionally biased region" description="Pro residues" evidence="1">
    <location>
        <begin position="95"/>
        <end position="104"/>
    </location>
</feature>
<name>A0ABQ7LR64_BRACM</name>
<gene>
    <name evidence="2" type="primary">A08g506140.1_BraROA</name>
    <name evidence="2" type="ORF">IGI04_030573</name>
</gene>
<reference evidence="2 3" key="1">
    <citation type="submission" date="2021-03" db="EMBL/GenBank/DDBJ databases">
        <authorList>
            <person name="King G.J."/>
            <person name="Bancroft I."/>
            <person name="Baten A."/>
            <person name="Bloomfield J."/>
            <person name="Borpatragohain P."/>
            <person name="He Z."/>
            <person name="Irish N."/>
            <person name="Irwin J."/>
            <person name="Liu K."/>
            <person name="Mauleon R.P."/>
            <person name="Moore J."/>
            <person name="Morris R."/>
            <person name="Ostergaard L."/>
            <person name="Wang B."/>
            <person name="Wells R."/>
        </authorList>
    </citation>
    <scope>NUCLEOTIDE SEQUENCE [LARGE SCALE GENOMIC DNA]</scope>
    <source>
        <strain evidence="2">R-o-18</strain>
        <tissue evidence="2">Leaf</tissue>
    </source>
</reference>
<sequence length="308" mass="34093">FTLPFPPVPLYPLSPFSPAFDSQFPILQTAIASLPLSKKQIVLLKETFLRFYCSTSKKFPFACKLSLFRKAATYPSYLIKKSKSAPPDHLNKSLKPPPLNPLPTLPEKTIPPEKENRIPTITENASKPFSQKTFLPPPSLPEKPLESLQIAFEPDHSVIQTDLPDPTSEFETDLQEILSYSHTKPSTDSIMTDLVIYSPPTLPLTSPVPTSFLATSFSTSSPEFQFVVALAANQSYKRRKTLFKHKPSSKIPLLPYTLSITTINHFSALDPDHPDTQLYNSSSAVEGSLESSAPLSSATPFEGPLFTQ</sequence>
<accession>A0ABQ7LR64</accession>
<dbReference type="EMBL" id="JADBGQ010000007">
    <property type="protein sequence ID" value="KAG5389032.1"/>
    <property type="molecule type" value="Genomic_DNA"/>
</dbReference>
<proteinExistence type="predicted"/>
<feature type="region of interest" description="Disordered" evidence="1">
    <location>
        <begin position="83"/>
        <end position="113"/>
    </location>
</feature>